<feature type="region of interest" description="Disordered" evidence="1">
    <location>
        <begin position="1"/>
        <end position="46"/>
    </location>
</feature>
<organism evidence="2">
    <name type="scientific">Mycobacterium xenopi 4042</name>
    <dbReference type="NCBI Taxonomy" id="1299334"/>
    <lineage>
        <taxon>Bacteria</taxon>
        <taxon>Bacillati</taxon>
        <taxon>Actinomycetota</taxon>
        <taxon>Actinomycetes</taxon>
        <taxon>Mycobacteriales</taxon>
        <taxon>Mycobacteriaceae</taxon>
        <taxon>Mycobacterium</taxon>
    </lineage>
</organism>
<gene>
    <name evidence="2" type="ORF">I553_1608</name>
</gene>
<accession>X8CFF7</accession>
<name>X8CFF7_MYCXE</name>
<dbReference type="EMBL" id="JAOB01000032">
    <property type="protein sequence ID" value="EUA54809.1"/>
    <property type="molecule type" value="Genomic_DNA"/>
</dbReference>
<sequence length="46" mass="5261">MYECYERSPTPNRPEGAAWDGIPTVENSEQLGQRPDQGRNPPTRRC</sequence>
<proteinExistence type="predicted"/>
<evidence type="ECO:0000256" key="1">
    <source>
        <dbReference type="SAM" id="MobiDB-lite"/>
    </source>
</evidence>
<reference evidence="2" key="1">
    <citation type="submission" date="2014-01" db="EMBL/GenBank/DDBJ databases">
        <authorList>
            <person name="Brown-Elliot B."/>
            <person name="Wallace R."/>
            <person name="Lenaerts A."/>
            <person name="Ordway D."/>
            <person name="DeGroote M.A."/>
            <person name="Parker T."/>
            <person name="Sizemore C."/>
            <person name="Tallon L.J."/>
            <person name="Sadzewicz L.K."/>
            <person name="Sengamalay N."/>
            <person name="Fraser C.M."/>
            <person name="Hine E."/>
            <person name="Shefchek K.A."/>
            <person name="Das S.P."/>
            <person name="Tettelin H."/>
        </authorList>
    </citation>
    <scope>NUCLEOTIDE SEQUENCE [LARGE SCALE GENOMIC DNA]</scope>
    <source>
        <strain evidence="2">4042</strain>
    </source>
</reference>
<dbReference type="AlphaFoldDB" id="X8CFF7"/>
<dbReference type="PATRIC" id="fig|1299334.3.peg.3411"/>
<evidence type="ECO:0000313" key="2">
    <source>
        <dbReference type="EMBL" id="EUA54809.1"/>
    </source>
</evidence>
<protein>
    <submittedName>
        <fullName evidence="2">Uncharacterized protein</fullName>
    </submittedName>
</protein>
<comment type="caution">
    <text evidence="2">The sequence shown here is derived from an EMBL/GenBank/DDBJ whole genome shotgun (WGS) entry which is preliminary data.</text>
</comment>